<dbReference type="SUPFAM" id="SSF54593">
    <property type="entry name" value="Glyoxalase/Bleomycin resistance protein/Dihydroxybiphenyl dioxygenase"/>
    <property type="match status" value="1"/>
</dbReference>
<name>A0A2V4P0N5_9ACTN</name>
<reference evidence="2 3" key="1">
    <citation type="submission" date="2018-03" db="EMBL/GenBank/DDBJ databases">
        <title>Bioinformatic expansion and discovery of thiopeptide antibiotics.</title>
        <authorList>
            <person name="Schwalen C.J."/>
            <person name="Hudson G.A."/>
            <person name="Mitchell D.A."/>
        </authorList>
    </citation>
    <scope>NUCLEOTIDE SEQUENCE [LARGE SCALE GENOMIC DNA]</scope>
    <source>
        <strain evidence="2 3">ATCC 21389</strain>
    </source>
</reference>
<evidence type="ECO:0000313" key="3">
    <source>
        <dbReference type="Proteomes" id="UP000248039"/>
    </source>
</evidence>
<comment type="caution">
    <text evidence="2">The sequence shown here is derived from an EMBL/GenBank/DDBJ whole genome shotgun (WGS) entry which is preliminary data.</text>
</comment>
<dbReference type="PANTHER" id="PTHR36503:SF1">
    <property type="entry name" value="BLR2520 PROTEIN"/>
    <property type="match status" value="1"/>
</dbReference>
<sequence length="141" mass="14613">MPARISIVTLGVADLDVSSAFYAALGWQRSTASSPEIVWFRTADSALGLFPADELAADAGLPPGGEPAFRGVTLAVNLESPQAVDAALAVAVAAGGGIVKPPAATEWGGYSGYFQDPDGHLWELAHNPFFAFTEQGQLDLP</sequence>
<organism evidence="2 3">
    <name type="scientific">Streptomyces tateyamensis</name>
    <dbReference type="NCBI Taxonomy" id="565073"/>
    <lineage>
        <taxon>Bacteria</taxon>
        <taxon>Bacillati</taxon>
        <taxon>Actinomycetota</taxon>
        <taxon>Actinomycetes</taxon>
        <taxon>Kitasatosporales</taxon>
        <taxon>Streptomycetaceae</taxon>
        <taxon>Streptomyces</taxon>
    </lineage>
</organism>
<dbReference type="InterPro" id="IPR037523">
    <property type="entry name" value="VOC_core"/>
</dbReference>
<proteinExistence type="predicted"/>
<keyword evidence="3" id="KW-1185">Reference proteome</keyword>
<dbReference type="PANTHER" id="PTHR36503">
    <property type="entry name" value="BLR2520 PROTEIN"/>
    <property type="match status" value="1"/>
</dbReference>
<dbReference type="InterPro" id="IPR004360">
    <property type="entry name" value="Glyas_Fos-R_dOase_dom"/>
</dbReference>
<dbReference type="Gene3D" id="3.10.180.10">
    <property type="entry name" value="2,3-Dihydroxybiphenyl 1,2-Dioxygenase, domain 1"/>
    <property type="match status" value="1"/>
</dbReference>
<dbReference type="InterPro" id="IPR029068">
    <property type="entry name" value="Glyas_Bleomycin-R_OHBP_Dase"/>
</dbReference>
<feature type="domain" description="VOC" evidence="1">
    <location>
        <begin position="4"/>
        <end position="127"/>
    </location>
</feature>
<accession>A0A2V4P0N5</accession>
<gene>
    <name evidence="2" type="ORF">C7C46_24390</name>
</gene>
<dbReference type="Pfam" id="PF00903">
    <property type="entry name" value="Glyoxalase"/>
    <property type="match status" value="1"/>
</dbReference>
<protein>
    <submittedName>
        <fullName evidence="2">Glyoxalase</fullName>
    </submittedName>
</protein>
<dbReference type="AlphaFoldDB" id="A0A2V4P0N5"/>
<dbReference type="Proteomes" id="UP000248039">
    <property type="component" value="Unassembled WGS sequence"/>
</dbReference>
<dbReference type="EMBL" id="PYBW01000097">
    <property type="protein sequence ID" value="PYC74043.1"/>
    <property type="molecule type" value="Genomic_DNA"/>
</dbReference>
<dbReference type="OrthoDB" id="9798430at2"/>
<evidence type="ECO:0000259" key="1">
    <source>
        <dbReference type="PROSITE" id="PS51819"/>
    </source>
</evidence>
<dbReference type="PROSITE" id="PS51819">
    <property type="entry name" value="VOC"/>
    <property type="match status" value="1"/>
</dbReference>
<evidence type="ECO:0000313" key="2">
    <source>
        <dbReference type="EMBL" id="PYC74043.1"/>
    </source>
</evidence>